<organism evidence="1 2">
    <name type="scientific">Bacillus toyonensis</name>
    <dbReference type="NCBI Taxonomy" id="155322"/>
    <lineage>
        <taxon>Bacteria</taxon>
        <taxon>Bacillati</taxon>
        <taxon>Bacillota</taxon>
        <taxon>Bacilli</taxon>
        <taxon>Bacillales</taxon>
        <taxon>Bacillaceae</taxon>
        <taxon>Bacillus</taxon>
        <taxon>Bacillus cereus group</taxon>
    </lineage>
</organism>
<gene>
    <name evidence="1" type="ORF">CON73_21780</name>
</gene>
<dbReference type="EMBL" id="NVOI01000090">
    <property type="protein sequence ID" value="PGG86578.1"/>
    <property type="molecule type" value="Genomic_DNA"/>
</dbReference>
<dbReference type="AlphaFoldDB" id="A0A2B5D0U0"/>
<dbReference type="NCBIfam" id="NF038310">
    <property type="entry name" value="lysogeny_AimR"/>
    <property type="match status" value="1"/>
</dbReference>
<protein>
    <recommendedName>
        <fullName evidence="3">Prophage helix-turn-helix protein</fullName>
    </recommendedName>
</protein>
<evidence type="ECO:0000313" key="1">
    <source>
        <dbReference type="EMBL" id="PGG86578.1"/>
    </source>
</evidence>
<reference evidence="1 2" key="1">
    <citation type="submission" date="2017-09" db="EMBL/GenBank/DDBJ databases">
        <title>Large-scale bioinformatics analysis of Bacillus genomes uncovers conserved roles of natural products in bacterial physiology.</title>
        <authorList>
            <consortium name="Agbiome Team Llc"/>
            <person name="Bleich R.M."/>
            <person name="Grubbs K.J."/>
            <person name="Santa Maria K.C."/>
            <person name="Allen S.E."/>
            <person name="Farag S."/>
            <person name="Shank E.A."/>
            <person name="Bowers A."/>
        </authorList>
    </citation>
    <scope>NUCLEOTIDE SEQUENCE [LARGE SCALE GENOMIC DNA]</scope>
    <source>
        <strain evidence="1 2">AFS094862</strain>
    </source>
</reference>
<dbReference type="Pfam" id="PF22871">
    <property type="entry name" value="AimR"/>
    <property type="match status" value="1"/>
</dbReference>
<name>A0A2B5D0U0_9BACI</name>
<accession>A0A2B5D0U0</accession>
<proteinExistence type="predicted"/>
<evidence type="ECO:0000313" key="2">
    <source>
        <dbReference type="Proteomes" id="UP000225320"/>
    </source>
</evidence>
<comment type="caution">
    <text evidence="1">The sequence shown here is derived from an EMBL/GenBank/DDBJ whole genome shotgun (WGS) entry which is preliminary data.</text>
</comment>
<evidence type="ECO:0008006" key="3">
    <source>
        <dbReference type="Google" id="ProtNLM"/>
    </source>
</evidence>
<dbReference type="InterPro" id="IPR047705">
    <property type="entry name" value="AimR-like"/>
</dbReference>
<sequence length="426" mass="50177">MVNFYVFEGRNIVEAIEKKARVKSKKQLEKEFKRNLMRDLMKKIKKDMEDKGIKIRPLAKKAGVDRSVIAEGIVTCKTAEMKLDTFMKIMDVVYEKLEERQGVIRSFIKISQNELNIRKALCYCQGTGDWGLITDLVGIHWGNRVLNKYIRVYQLFNKRNQNVKKGQPLLDEMDQHIFSNDAEIQVVLNILYALSMHDTFNIRAMYPYMGKVEKNLMDVSDTFIHNWLAMYFDERMAYVNLFDDKPDLCRQKCNGILENDTFILLIHATAMCCIGESYMFEDQLLSEKWISDSINYLDRHGLPRDSRKYRAFNTTLNYLYIEFGFNLDKINFEYIDTSELGYYIGLYEDKEKGLEMIYNLVKERGSSPFTDYYIARINEDLEGLEKALMRFERVANYHYAKAVRRTIELLKKAQGEVEKGWGKLVY</sequence>
<dbReference type="Proteomes" id="UP000225320">
    <property type="component" value="Unassembled WGS sequence"/>
</dbReference>